<dbReference type="SUPFAM" id="SSF53756">
    <property type="entry name" value="UDP-Glycosyltransferase/glycogen phosphorylase"/>
    <property type="match status" value="1"/>
</dbReference>
<evidence type="ECO:0000313" key="6">
    <source>
        <dbReference type="Proteomes" id="UP001500305"/>
    </source>
</evidence>
<dbReference type="PANTHER" id="PTHR12526:SF640">
    <property type="entry name" value="COLANIC ACID BIOSYNTHESIS GLYCOSYLTRANSFERASE WCAL-RELATED"/>
    <property type="match status" value="1"/>
</dbReference>
<organism evidence="5 6">
    <name type="scientific">Kitasatospora cystarginea</name>
    <dbReference type="NCBI Taxonomy" id="58350"/>
    <lineage>
        <taxon>Bacteria</taxon>
        <taxon>Bacillati</taxon>
        <taxon>Actinomycetota</taxon>
        <taxon>Actinomycetes</taxon>
        <taxon>Kitasatosporales</taxon>
        <taxon>Streptomycetaceae</taxon>
        <taxon>Kitasatospora</taxon>
    </lineage>
</organism>
<dbReference type="EMBL" id="BAAATR010000025">
    <property type="protein sequence ID" value="GAA2259795.1"/>
    <property type="molecule type" value="Genomic_DNA"/>
</dbReference>
<evidence type="ECO:0000256" key="4">
    <source>
        <dbReference type="ARBA" id="ARBA00022679"/>
    </source>
</evidence>
<comment type="similarity">
    <text evidence="1">Belongs to the glycosyltransferase group 1 family. Glycosyltransferase 4 subfamily.</text>
</comment>
<evidence type="ECO:0000256" key="3">
    <source>
        <dbReference type="ARBA" id="ARBA00022676"/>
    </source>
</evidence>
<name>A0ABN3EJJ4_9ACTN</name>
<keyword evidence="3" id="KW-0328">Glycosyltransferase</keyword>
<comment type="caution">
    <text evidence="5">The sequence shown here is derived from an EMBL/GenBank/DDBJ whole genome shotgun (WGS) entry which is preliminary data.</text>
</comment>
<accession>A0ABN3EJJ4</accession>
<evidence type="ECO:0000256" key="1">
    <source>
        <dbReference type="ARBA" id="ARBA00009481"/>
    </source>
</evidence>
<evidence type="ECO:0000313" key="5">
    <source>
        <dbReference type="EMBL" id="GAA2259795.1"/>
    </source>
</evidence>
<proteinExistence type="inferred from homology"/>
<dbReference type="PANTHER" id="PTHR12526">
    <property type="entry name" value="GLYCOSYLTRANSFERASE"/>
    <property type="match status" value="1"/>
</dbReference>
<evidence type="ECO:0000256" key="2">
    <source>
        <dbReference type="ARBA" id="ARBA00021292"/>
    </source>
</evidence>
<keyword evidence="4" id="KW-0808">Transferase</keyword>
<protein>
    <recommendedName>
        <fullName evidence="2">D-inositol 3-phosphate glycosyltransferase</fullName>
    </recommendedName>
</protein>
<dbReference type="Proteomes" id="UP001500305">
    <property type="component" value="Unassembled WGS sequence"/>
</dbReference>
<dbReference type="CDD" id="cd03801">
    <property type="entry name" value="GT4_PimA-like"/>
    <property type="match status" value="1"/>
</dbReference>
<keyword evidence="6" id="KW-1185">Reference proteome</keyword>
<dbReference type="Pfam" id="PF13692">
    <property type="entry name" value="Glyco_trans_1_4"/>
    <property type="match status" value="1"/>
</dbReference>
<reference evidence="5 6" key="1">
    <citation type="journal article" date="2019" name="Int. J. Syst. Evol. Microbiol.">
        <title>The Global Catalogue of Microorganisms (GCM) 10K type strain sequencing project: providing services to taxonomists for standard genome sequencing and annotation.</title>
        <authorList>
            <consortium name="The Broad Institute Genomics Platform"/>
            <consortium name="The Broad Institute Genome Sequencing Center for Infectious Disease"/>
            <person name="Wu L."/>
            <person name="Ma J."/>
        </authorList>
    </citation>
    <scope>NUCLEOTIDE SEQUENCE [LARGE SCALE GENOMIC DNA]</scope>
    <source>
        <strain evidence="5 6">JCM 7356</strain>
    </source>
</reference>
<gene>
    <name evidence="5" type="ORF">GCM10010430_49800</name>
</gene>
<sequence>MKVLLGPAHELHVGVHGSLLTVPPDEAVYVQCTYTLCFRPDREACRPFSPLHDPAVAEWVRFADVPADVEVVHSSRLPVQTPLPWVVDADSLLTPLQVGRFFALGAAARGDPPIPGPGAVARRESAMAARYADGRCARILFRTEHARRRFLDHLRDRGHPPETVERLTAKSEVVYPAVPATPAVRRTASPVSVLYMGRTAADKGASVAAEVFIRLRARHQAGVRLVFLGPCPGGLTDRLTAIGTELVPVLPRSPYLDLLGRTDIFLSPTTFESFGMGLVEAAAAGLAIVCSAGPGMEHIGELFTPGDNALFVSNADPVAQRVAGYTAAVSDLIDNEQLRRRLAMNNRALTGHGKLSLRRRNDRLAAVYAQAAALGSDPGCDHTPGEGDRPVIEWPEQICHWSGQRCTARIGGRIIV</sequence>
<dbReference type="Gene3D" id="3.40.50.2000">
    <property type="entry name" value="Glycogen Phosphorylase B"/>
    <property type="match status" value="1"/>
</dbReference>